<evidence type="ECO:0000256" key="3">
    <source>
        <dbReference type="PROSITE-ProRule" id="PRU00175"/>
    </source>
</evidence>
<keyword evidence="1 3" id="KW-0479">Metal-binding</keyword>
<sequence>MSSTEAMYPQTSIHGNDSSCPWRIVRKGFNVEGLCKNIHCSAYGQMVIVNKGFGEYDFARVILEQHILCPICNHEIYPTKYGLNQCQWWYVEHYTMKTFPMNIVNDTYVLNDLNCEYTIIEIMPLPLNYRISTQSLGTACPICLMSVEDGHEIADLNCSHTFHRTCIDQWLKSNQSMADTCPLCRQHIC</sequence>
<keyword evidence="2" id="KW-0862">Zinc</keyword>
<dbReference type="Proteomes" id="UP000663891">
    <property type="component" value="Unassembled WGS sequence"/>
</dbReference>
<gene>
    <name evidence="6" type="ORF">OKA104_LOCUS8757</name>
    <name evidence="5" type="ORF">VCS650_LOCUS24342</name>
</gene>
<comment type="caution">
    <text evidence="5">The sequence shown here is derived from an EMBL/GenBank/DDBJ whole genome shotgun (WGS) entry which is preliminary data.</text>
</comment>
<dbReference type="GO" id="GO:0008270">
    <property type="term" value="F:zinc ion binding"/>
    <property type="evidence" value="ECO:0007669"/>
    <property type="project" value="UniProtKB-KW"/>
</dbReference>
<dbReference type="OrthoDB" id="9984778at2759"/>
<dbReference type="EMBL" id="CAJOAY010000359">
    <property type="protein sequence ID" value="CAF3642926.1"/>
    <property type="molecule type" value="Genomic_DNA"/>
</dbReference>
<dbReference type="Proteomes" id="UP000663881">
    <property type="component" value="Unassembled WGS sequence"/>
</dbReference>
<dbReference type="Gene3D" id="3.30.40.10">
    <property type="entry name" value="Zinc/RING finger domain, C3HC4 (zinc finger)"/>
    <property type="match status" value="1"/>
</dbReference>
<dbReference type="PANTHER" id="PTHR47662">
    <property type="entry name" value="RING-TYPE DOMAIN-CONTAINING PROTEIN"/>
    <property type="match status" value="1"/>
</dbReference>
<evidence type="ECO:0000259" key="4">
    <source>
        <dbReference type="PROSITE" id="PS50089"/>
    </source>
</evidence>
<dbReference type="PROSITE" id="PS50089">
    <property type="entry name" value="ZF_RING_2"/>
    <property type="match status" value="1"/>
</dbReference>
<evidence type="ECO:0000256" key="2">
    <source>
        <dbReference type="ARBA" id="ARBA00022833"/>
    </source>
</evidence>
<dbReference type="InterPro" id="IPR013083">
    <property type="entry name" value="Znf_RING/FYVE/PHD"/>
</dbReference>
<proteinExistence type="predicted"/>
<feature type="domain" description="RING-type" evidence="4">
    <location>
        <begin position="140"/>
        <end position="185"/>
    </location>
</feature>
<protein>
    <recommendedName>
        <fullName evidence="4">RING-type domain-containing protein</fullName>
    </recommendedName>
</protein>
<organism evidence="5 7">
    <name type="scientific">Adineta steineri</name>
    <dbReference type="NCBI Taxonomy" id="433720"/>
    <lineage>
        <taxon>Eukaryota</taxon>
        <taxon>Metazoa</taxon>
        <taxon>Spiralia</taxon>
        <taxon>Gnathifera</taxon>
        <taxon>Rotifera</taxon>
        <taxon>Eurotatoria</taxon>
        <taxon>Bdelloidea</taxon>
        <taxon>Adinetida</taxon>
        <taxon>Adinetidae</taxon>
        <taxon>Adineta</taxon>
    </lineage>
</organism>
<dbReference type="SUPFAM" id="SSF57850">
    <property type="entry name" value="RING/U-box"/>
    <property type="match status" value="1"/>
</dbReference>
<dbReference type="SMART" id="SM00184">
    <property type="entry name" value="RING"/>
    <property type="match status" value="1"/>
</dbReference>
<dbReference type="AlphaFoldDB" id="A0A814UYU6"/>
<evidence type="ECO:0000313" key="7">
    <source>
        <dbReference type="Proteomes" id="UP000663891"/>
    </source>
</evidence>
<evidence type="ECO:0000313" key="6">
    <source>
        <dbReference type="EMBL" id="CAF3642926.1"/>
    </source>
</evidence>
<name>A0A814UYU6_9BILA</name>
<evidence type="ECO:0000256" key="1">
    <source>
        <dbReference type="ARBA" id="ARBA00022771"/>
    </source>
</evidence>
<keyword evidence="1 3" id="KW-0863">Zinc-finger</keyword>
<evidence type="ECO:0000313" key="5">
    <source>
        <dbReference type="EMBL" id="CAF1178406.1"/>
    </source>
</evidence>
<dbReference type="InterPro" id="IPR001841">
    <property type="entry name" value="Znf_RING"/>
</dbReference>
<reference evidence="5" key="1">
    <citation type="submission" date="2021-02" db="EMBL/GenBank/DDBJ databases">
        <authorList>
            <person name="Nowell W R."/>
        </authorList>
    </citation>
    <scope>NUCLEOTIDE SEQUENCE</scope>
</reference>
<dbReference type="Pfam" id="PF13639">
    <property type="entry name" value="zf-RING_2"/>
    <property type="match status" value="1"/>
</dbReference>
<dbReference type="EMBL" id="CAJNON010000298">
    <property type="protein sequence ID" value="CAF1178406.1"/>
    <property type="molecule type" value="Genomic_DNA"/>
</dbReference>
<dbReference type="PANTHER" id="PTHR47662:SF1">
    <property type="entry name" value="RING-TYPE DOMAIN-CONTAINING PROTEIN"/>
    <property type="match status" value="1"/>
</dbReference>
<accession>A0A814UYU6</accession>